<organism evidence="3">
    <name type="scientific">Prasinoderma singulare</name>
    <dbReference type="NCBI Taxonomy" id="676789"/>
    <lineage>
        <taxon>Eukaryota</taxon>
        <taxon>Viridiplantae</taxon>
        <taxon>Prasinodermophyta</taxon>
        <taxon>Prasinodermophyceae</taxon>
        <taxon>Prasinodermales</taxon>
        <taxon>Prasinodermaceae</taxon>
        <taxon>Prasinoderma</taxon>
    </lineage>
</organism>
<feature type="signal peptide" evidence="2">
    <location>
        <begin position="1"/>
        <end position="22"/>
    </location>
</feature>
<proteinExistence type="predicted"/>
<name>A0A7S3B584_9VIRI</name>
<keyword evidence="2" id="KW-0732">Signal</keyword>
<sequence>MGLLKLATLACAALAVAPAASALTAEESLAQHILLAASKMAPAEGAHEGRMLAECPGNLTAVLQYIDTDSLTEKELDACGDFVDSQVLEGKCPKKLCDCVMPAAALVAQNQGGECIKAFDSVMDDVSCAKDVDACLTPAKKKSKKKKSKKSKKKSKKKKKKKDL</sequence>
<dbReference type="AlphaFoldDB" id="A0A7S3B584"/>
<feature type="region of interest" description="Disordered" evidence="1">
    <location>
        <begin position="139"/>
        <end position="164"/>
    </location>
</feature>
<reference evidence="3" key="1">
    <citation type="submission" date="2021-01" db="EMBL/GenBank/DDBJ databases">
        <authorList>
            <person name="Corre E."/>
            <person name="Pelletier E."/>
            <person name="Niang G."/>
            <person name="Scheremetjew M."/>
            <person name="Finn R."/>
            <person name="Kale V."/>
            <person name="Holt S."/>
            <person name="Cochrane G."/>
            <person name="Meng A."/>
            <person name="Brown T."/>
            <person name="Cohen L."/>
        </authorList>
    </citation>
    <scope>NUCLEOTIDE SEQUENCE</scope>
    <source>
        <strain evidence="3">RCC927</strain>
    </source>
</reference>
<dbReference type="EMBL" id="HBHY01000843">
    <property type="protein sequence ID" value="CAE0125374.1"/>
    <property type="molecule type" value="Transcribed_RNA"/>
</dbReference>
<protein>
    <submittedName>
        <fullName evidence="3">Uncharacterized protein</fullName>
    </submittedName>
</protein>
<feature type="chain" id="PRO_5031036419" evidence="2">
    <location>
        <begin position="23"/>
        <end position="164"/>
    </location>
</feature>
<gene>
    <name evidence="3" type="ORF">PSIN1315_LOCUS539</name>
</gene>
<evidence type="ECO:0000256" key="2">
    <source>
        <dbReference type="SAM" id="SignalP"/>
    </source>
</evidence>
<evidence type="ECO:0000313" key="3">
    <source>
        <dbReference type="EMBL" id="CAE0125374.1"/>
    </source>
</evidence>
<accession>A0A7S3B584</accession>
<evidence type="ECO:0000256" key="1">
    <source>
        <dbReference type="SAM" id="MobiDB-lite"/>
    </source>
</evidence>